<dbReference type="VEuPathDB" id="FungiDB:SPPG_04374"/>
<accession>A0A0L0HGI5</accession>
<protein>
    <submittedName>
        <fullName evidence="2">Uncharacterized protein</fullName>
    </submittedName>
</protein>
<dbReference type="OrthoDB" id="2127571at2759"/>
<keyword evidence="3" id="KW-1185">Reference proteome</keyword>
<dbReference type="GeneID" id="27687826"/>
<sequence>MPLLEKQSRPPTFLRSVPLLFALVALGAFALSLTITFTKQKWFEQYADVGVQGMGVVQSLSLRIGLFGWCVKGLPSTVDVPQVQGGGADECRPVDVCGVVGEVCKIVDAVRAFMIASDVVVGLAFVACILLRRYRGMTVYIVTLILSLIALLLQVAVLVFFRILPSQLRPRVPDLVKSLAGNAARYLYSDTGPSVYLYPYRVMMASVGLIGFVFFGTLILSCVEKCGRRYGKNKRQTWGFRSVRIDRDSGIGMSEVEHDELKV</sequence>
<dbReference type="InParanoid" id="A0A0L0HGI5"/>
<keyword evidence="1" id="KW-0812">Transmembrane</keyword>
<reference evidence="2 3" key="1">
    <citation type="submission" date="2009-08" db="EMBL/GenBank/DDBJ databases">
        <title>The Genome Sequence of Spizellomyces punctatus strain DAOM BR117.</title>
        <authorList>
            <consortium name="The Broad Institute Genome Sequencing Platform"/>
            <person name="Russ C."/>
            <person name="Cuomo C."/>
            <person name="Shea T."/>
            <person name="Young S.K."/>
            <person name="Zeng Q."/>
            <person name="Koehrsen M."/>
            <person name="Haas B."/>
            <person name="Borodovsky M."/>
            <person name="Guigo R."/>
            <person name="Alvarado L."/>
            <person name="Berlin A."/>
            <person name="Bochicchio J."/>
            <person name="Borenstein D."/>
            <person name="Chapman S."/>
            <person name="Chen Z."/>
            <person name="Engels R."/>
            <person name="Freedman E."/>
            <person name="Gellesch M."/>
            <person name="Goldberg J."/>
            <person name="Griggs A."/>
            <person name="Gujja S."/>
            <person name="Heiman D."/>
            <person name="Hepburn T."/>
            <person name="Howarth C."/>
            <person name="Jen D."/>
            <person name="Larson L."/>
            <person name="Lewis B."/>
            <person name="Mehta T."/>
            <person name="Park D."/>
            <person name="Pearson M."/>
            <person name="Roberts A."/>
            <person name="Saif S."/>
            <person name="Shenoy N."/>
            <person name="Sisk P."/>
            <person name="Stolte C."/>
            <person name="Sykes S."/>
            <person name="Thomson T."/>
            <person name="Walk T."/>
            <person name="White J."/>
            <person name="Yandava C."/>
            <person name="Burger G."/>
            <person name="Gray M.W."/>
            <person name="Holland P.W.H."/>
            <person name="King N."/>
            <person name="Lang F.B.F."/>
            <person name="Roger A.J."/>
            <person name="Ruiz-Trillo I."/>
            <person name="Lander E."/>
            <person name="Nusbaum C."/>
        </authorList>
    </citation>
    <scope>NUCLEOTIDE SEQUENCE [LARGE SCALE GENOMIC DNA]</scope>
    <source>
        <strain evidence="2 3">DAOM BR117</strain>
    </source>
</reference>
<dbReference type="EMBL" id="KQ257456">
    <property type="protein sequence ID" value="KND00030.1"/>
    <property type="molecule type" value="Genomic_DNA"/>
</dbReference>
<feature type="transmembrane region" description="Helical" evidence="1">
    <location>
        <begin position="138"/>
        <end position="164"/>
    </location>
</feature>
<name>A0A0L0HGI5_SPIPD</name>
<gene>
    <name evidence="2" type="ORF">SPPG_04374</name>
</gene>
<organism evidence="2 3">
    <name type="scientific">Spizellomyces punctatus (strain DAOM BR117)</name>
    <dbReference type="NCBI Taxonomy" id="645134"/>
    <lineage>
        <taxon>Eukaryota</taxon>
        <taxon>Fungi</taxon>
        <taxon>Fungi incertae sedis</taxon>
        <taxon>Chytridiomycota</taxon>
        <taxon>Chytridiomycota incertae sedis</taxon>
        <taxon>Chytridiomycetes</taxon>
        <taxon>Spizellomycetales</taxon>
        <taxon>Spizellomycetaceae</taxon>
        <taxon>Spizellomyces</taxon>
    </lineage>
</organism>
<dbReference type="AlphaFoldDB" id="A0A0L0HGI5"/>
<feature type="transmembrane region" description="Helical" evidence="1">
    <location>
        <begin position="12"/>
        <end position="35"/>
    </location>
</feature>
<dbReference type="Proteomes" id="UP000053201">
    <property type="component" value="Unassembled WGS sequence"/>
</dbReference>
<evidence type="ECO:0000313" key="3">
    <source>
        <dbReference type="Proteomes" id="UP000053201"/>
    </source>
</evidence>
<dbReference type="Gene3D" id="1.20.140.150">
    <property type="match status" value="1"/>
</dbReference>
<keyword evidence="1" id="KW-1133">Transmembrane helix</keyword>
<feature type="transmembrane region" description="Helical" evidence="1">
    <location>
        <begin position="112"/>
        <end position="131"/>
    </location>
</feature>
<proteinExistence type="predicted"/>
<evidence type="ECO:0000313" key="2">
    <source>
        <dbReference type="EMBL" id="KND00030.1"/>
    </source>
</evidence>
<feature type="transmembrane region" description="Helical" evidence="1">
    <location>
        <begin position="202"/>
        <end position="223"/>
    </location>
</feature>
<dbReference type="RefSeq" id="XP_016608069.1">
    <property type="nucleotide sequence ID" value="XM_016752614.1"/>
</dbReference>
<evidence type="ECO:0000256" key="1">
    <source>
        <dbReference type="SAM" id="Phobius"/>
    </source>
</evidence>
<keyword evidence="1" id="KW-0472">Membrane</keyword>